<evidence type="ECO:0000256" key="1">
    <source>
        <dbReference type="ARBA" id="ARBA00022801"/>
    </source>
</evidence>
<dbReference type="CDD" id="cd02696">
    <property type="entry name" value="MurNAc-LAA"/>
    <property type="match status" value="1"/>
</dbReference>
<dbReference type="EMBL" id="QRTP01000001">
    <property type="protein sequence ID" value="RGQ86990.1"/>
    <property type="molecule type" value="Genomic_DNA"/>
</dbReference>
<dbReference type="Proteomes" id="UP000286147">
    <property type="component" value="Unassembled WGS sequence"/>
</dbReference>
<dbReference type="InterPro" id="IPR050695">
    <property type="entry name" value="N-acetylmuramoyl_amidase_3"/>
</dbReference>
<dbReference type="GO" id="GO:0030288">
    <property type="term" value="C:outer membrane-bounded periplasmic space"/>
    <property type="evidence" value="ECO:0007669"/>
    <property type="project" value="TreeGrafter"/>
</dbReference>
<comment type="caution">
    <text evidence="3">The sequence shown here is derived from an EMBL/GenBank/DDBJ whole genome shotgun (WGS) entry which is preliminary data.</text>
</comment>
<evidence type="ECO:0000313" key="4">
    <source>
        <dbReference type="Proteomes" id="UP000286147"/>
    </source>
</evidence>
<accession>A0A412CI22</accession>
<dbReference type="GO" id="GO:0009253">
    <property type="term" value="P:peptidoglycan catabolic process"/>
    <property type="evidence" value="ECO:0007669"/>
    <property type="project" value="InterPro"/>
</dbReference>
<feature type="domain" description="MurNAc-LAA" evidence="2">
    <location>
        <begin position="71"/>
        <end position="180"/>
    </location>
</feature>
<evidence type="ECO:0000259" key="2">
    <source>
        <dbReference type="SMART" id="SM00646"/>
    </source>
</evidence>
<organism evidence="3 4">
    <name type="scientific">Megamonas rupellensis</name>
    <dbReference type="NCBI Taxonomy" id="491921"/>
    <lineage>
        <taxon>Bacteria</taxon>
        <taxon>Bacillati</taxon>
        <taxon>Bacillota</taxon>
        <taxon>Negativicutes</taxon>
        <taxon>Selenomonadales</taxon>
        <taxon>Selenomonadaceae</taxon>
        <taxon>Megamonas</taxon>
    </lineage>
</organism>
<dbReference type="PANTHER" id="PTHR30404">
    <property type="entry name" value="N-ACETYLMURAMOYL-L-ALANINE AMIDASE"/>
    <property type="match status" value="1"/>
</dbReference>
<dbReference type="GO" id="GO:0008745">
    <property type="term" value="F:N-acetylmuramoyl-L-alanine amidase activity"/>
    <property type="evidence" value="ECO:0007669"/>
    <property type="project" value="InterPro"/>
</dbReference>
<gene>
    <name evidence="3" type="ORF">DWY77_00035</name>
</gene>
<name>A0A412CI22_9FIRM</name>
<dbReference type="InterPro" id="IPR002508">
    <property type="entry name" value="MurNAc-LAA_cat"/>
</dbReference>
<dbReference type="SUPFAM" id="SSF53187">
    <property type="entry name" value="Zn-dependent exopeptidases"/>
    <property type="match status" value="1"/>
</dbReference>
<dbReference type="SMR" id="A0A412CI22"/>
<evidence type="ECO:0000313" key="3">
    <source>
        <dbReference type="EMBL" id="RGQ86990.1"/>
    </source>
</evidence>
<dbReference type="Gene3D" id="3.40.630.40">
    <property type="entry name" value="Zn-dependent exopeptidases"/>
    <property type="match status" value="1"/>
</dbReference>
<dbReference type="Pfam" id="PF01520">
    <property type="entry name" value="Amidase_3"/>
    <property type="match status" value="1"/>
</dbReference>
<proteinExistence type="predicted"/>
<keyword evidence="1" id="KW-0378">Hydrolase</keyword>
<dbReference type="SMART" id="SM00646">
    <property type="entry name" value="Ami_3"/>
    <property type="match status" value="1"/>
</dbReference>
<reference evidence="3 4" key="1">
    <citation type="submission" date="2018-08" db="EMBL/GenBank/DDBJ databases">
        <title>A genome reference for cultivated species of the human gut microbiota.</title>
        <authorList>
            <person name="Zou Y."/>
            <person name="Xue W."/>
            <person name="Luo G."/>
        </authorList>
    </citation>
    <scope>NUCLEOTIDE SEQUENCE [LARGE SCALE GENOMIC DNA]</scope>
    <source>
        <strain evidence="3 4">AF27-12</strain>
    </source>
</reference>
<dbReference type="PANTHER" id="PTHR30404:SF0">
    <property type="entry name" value="N-ACETYLMURAMOYL-L-ALANINE AMIDASE AMIC"/>
    <property type="match status" value="1"/>
</dbReference>
<dbReference type="RefSeq" id="WP_091693805.1">
    <property type="nucleotide sequence ID" value="NZ_QRTP01000001.1"/>
</dbReference>
<protein>
    <submittedName>
        <fullName evidence="3">N-acetylmuramoyl-L-alanine amidase</fullName>
    </submittedName>
</protein>
<dbReference type="AlphaFoldDB" id="A0A412CI22"/>
<sequence length="187" mass="20809">MKVFINPGHDKVYDSGAKNDVLGIRECDIAYVIGALVEKYLNNVGIETKSLQSDNLCNDTDYYNDRPIAVCDLANNWGADLFISIHCNSFNNSEAKGTEVEVFSFNTEAHKLATCIQNQIVGSINTVNRGIKEYPSLKVLKHTTMPAVLVETAFISNMEDAKKLIERKDDIARAIARGVTDYMLLNK</sequence>